<evidence type="ECO:0000313" key="5">
    <source>
        <dbReference type="EMBL" id="WGI18778.1"/>
    </source>
</evidence>
<evidence type="ECO:0000256" key="1">
    <source>
        <dbReference type="ARBA" id="ARBA00023015"/>
    </source>
</evidence>
<reference evidence="5" key="1">
    <citation type="submission" date="2023-04" db="EMBL/GenBank/DDBJ databases">
        <title>Novel strain of Lactilactobacillus sakei and use thereof.</title>
        <authorList>
            <person name="Kim S.Y."/>
        </authorList>
    </citation>
    <scope>NUCLEOTIDE SEQUENCE</scope>
    <source>
        <strain evidence="5">HUP1</strain>
    </source>
</reference>
<dbReference type="PROSITE" id="PS00041">
    <property type="entry name" value="HTH_ARAC_FAMILY_1"/>
    <property type="match status" value="1"/>
</dbReference>
<keyword evidence="2" id="KW-0238">DNA-binding</keyword>
<dbReference type="SMART" id="SM00342">
    <property type="entry name" value="HTH_ARAC"/>
    <property type="match status" value="1"/>
</dbReference>
<evidence type="ECO:0000313" key="6">
    <source>
        <dbReference type="Proteomes" id="UP001179858"/>
    </source>
</evidence>
<dbReference type="InterPro" id="IPR009057">
    <property type="entry name" value="Homeodomain-like_sf"/>
</dbReference>
<dbReference type="Proteomes" id="UP001179858">
    <property type="component" value="Chromosome"/>
</dbReference>
<dbReference type="InterPro" id="IPR018062">
    <property type="entry name" value="HTH_AraC-typ_CS"/>
</dbReference>
<dbReference type="PANTHER" id="PTHR43280:SF28">
    <property type="entry name" value="HTH-TYPE TRANSCRIPTIONAL ACTIVATOR RHAS"/>
    <property type="match status" value="1"/>
</dbReference>
<dbReference type="PANTHER" id="PTHR43280">
    <property type="entry name" value="ARAC-FAMILY TRANSCRIPTIONAL REGULATOR"/>
    <property type="match status" value="1"/>
</dbReference>
<name>A0AAF0GPT2_LATSK</name>
<dbReference type="InterPro" id="IPR018060">
    <property type="entry name" value="HTH_AraC"/>
</dbReference>
<accession>A0AAF0GPT2</accession>
<dbReference type="EMBL" id="CP122959">
    <property type="protein sequence ID" value="WGI18778.1"/>
    <property type="molecule type" value="Genomic_DNA"/>
</dbReference>
<dbReference type="Gene3D" id="1.10.10.60">
    <property type="entry name" value="Homeodomain-like"/>
    <property type="match status" value="2"/>
</dbReference>
<keyword evidence="1" id="KW-0805">Transcription regulation</keyword>
<dbReference type="PROSITE" id="PS01124">
    <property type="entry name" value="HTH_ARAC_FAMILY_2"/>
    <property type="match status" value="1"/>
</dbReference>
<gene>
    <name evidence="5" type="ORF">QBD03_08485</name>
</gene>
<evidence type="ECO:0000259" key="4">
    <source>
        <dbReference type="PROSITE" id="PS01124"/>
    </source>
</evidence>
<sequence length="277" mass="31810">MGQTEEADILVNNDLISSDFHVCEVGFEHCRDTKPVEYVPIDYWVIHYCISGEGYFSLTGTPEEHIQAGDIFMIPAHHGNRYYPKRNNPWSYRWVGISGAVVQPLLAKCQLSVNEFVIHDAYDQALDQLFTEIYQQSKSGRLFGTLGATFELLEYLTTKDSLTQKINPNEALLVTIISYIKKHFSENLSVTEVAVAHNIDRSYLFKLFQKYKKTTPSHYIQNLKLQKACSLLRKSSLSITDISYECGFTSSSYFSKFFQSNMGMKPIQYRNRFVIKG</sequence>
<dbReference type="Pfam" id="PF12833">
    <property type="entry name" value="HTH_18"/>
    <property type="match status" value="1"/>
</dbReference>
<dbReference type="GO" id="GO:0043565">
    <property type="term" value="F:sequence-specific DNA binding"/>
    <property type="evidence" value="ECO:0007669"/>
    <property type="project" value="InterPro"/>
</dbReference>
<dbReference type="Gene3D" id="2.60.120.280">
    <property type="entry name" value="Regulatory protein AraC"/>
    <property type="match status" value="1"/>
</dbReference>
<dbReference type="AlphaFoldDB" id="A0AAF0GPT2"/>
<dbReference type="InterPro" id="IPR020449">
    <property type="entry name" value="Tscrpt_reg_AraC-type_HTH"/>
</dbReference>
<dbReference type="InterPro" id="IPR003313">
    <property type="entry name" value="AraC-bd"/>
</dbReference>
<dbReference type="SUPFAM" id="SSF51215">
    <property type="entry name" value="Regulatory protein AraC"/>
    <property type="match status" value="1"/>
</dbReference>
<protein>
    <submittedName>
        <fullName evidence="5">AraC family transcriptional regulator</fullName>
    </submittedName>
</protein>
<evidence type="ECO:0000256" key="2">
    <source>
        <dbReference type="ARBA" id="ARBA00023125"/>
    </source>
</evidence>
<keyword evidence="3" id="KW-0804">Transcription</keyword>
<proteinExistence type="predicted"/>
<organism evidence="5 6">
    <name type="scientific">Latilactobacillus sakei</name>
    <name type="common">Lactobacillus sakei</name>
    <dbReference type="NCBI Taxonomy" id="1599"/>
    <lineage>
        <taxon>Bacteria</taxon>
        <taxon>Bacillati</taxon>
        <taxon>Bacillota</taxon>
        <taxon>Bacilli</taxon>
        <taxon>Lactobacillales</taxon>
        <taxon>Lactobacillaceae</taxon>
        <taxon>Latilactobacillus</taxon>
    </lineage>
</organism>
<dbReference type="GO" id="GO:0003700">
    <property type="term" value="F:DNA-binding transcription factor activity"/>
    <property type="evidence" value="ECO:0007669"/>
    <property type="project" value="InterPro"/>
</dbReference>
<dbReference type="SUPFAM" id="SSF46689">
    <property type="entry name" value="Homeodomain-like"/>
    <property type="match status" value="2"/>
</dbReference>
<evidence type="ECO:0000256" key="3">
    <source>
        <dbReference type="ARBA" id="ARBA00023163"/>
    </source>
</evidence>
<dbReference type="PRINTS" id="PR00032">
    <property type="entry name" value="HTHARAC"/>
</dbReference>
<dbReference type="InterPro" id="IPR037923">
    <property type="entry name" value="HTH-like"/>
</dbReference>
<dbReference type="CDD" id="cd06986">
    <property type="entry name" value="cupin_MmsR-like_N"/>
    <property type="match status" value="1"/>
</dbReference>
<feature type="domain" description="HTH araC/xylS-type" evidence="4">
    <location>
        <begin position="174"/>
        <end position="272"/>
    </location>
</feature>
<dbReference type="Pfam" id="PF02311">
    <property type="entry name" value="AraC_binding"/>
    <property type="match status" value="1"/>
</dbReference>
<dbReference type="RefSeq" id="WP_280102714.1">
    <property type="nucleotide sequence ID" value="NZ_CP122959.1"/>
</dbReference>